<name>A0A849CDS3_9NOCA</name>
<gene>
    <name evidence="2" type="ORF">HLB23_15560</name>
</gene>
<feature type="region of interest" description="Disordered" evidence="1">
    <location>
        <begin position="1"/>
        <end position="20"/>
    </location>
</feature>
<dbReference type="Gene3D" id="1.10.260.40">
    <property type="entry name" value="lambda repressor-like DNA-binding domains"/>
    <property type="match status" value="1"/>
</dbReference>
<evidence type="ECO:0000256" key="1">
    <source>
        <dbReference type="SAM" id="MobiDB-lite"/>
    </source>
</evidence>
<dbReference type="EMBL" id="JABELX010000005">
    <property type="protein sequence ID" value="NNH71261.1"/>
    <property type="molecule type" value="Genomic_DNA"/>
</dbReference>
<dbReference type="RefSeq" id="WP_067529681.1">
    <property type="nucleotide sequence ID" value="NZ_JABELX010000005.1"/>
</dbReference>
<reference evidence="2 3" key="1">
    <citation type="submission" date="2020-05" db="EMBL/GenBank/DDBJ databases">
        <title>MicrobeNet Type strains.</title>
        <authorList>
            <person name="Nicholson A.C."/>
        </authorList>
    </citation>
    <scope>NUCLEOTIDE SEQUENCE [LARGE SCALE GENOMIC DNA]</scope>
    <source>
        <strain evidence="2 3">JCM 3224</strain>
    </source>
</reference>
<keyword evidence="3" id="KW-1185">Reference proteome</keyword>
<protein>
    <submittedName>
        <fullName evidence="2">Transcriptional regulator</fullName>
    </submittedName>
</protein>
<accession>A0A849CDS3</accession>
<sequence>MDVTDSHTEHDGHPGDSAGLWGRHLRTFRRAQLGLSRRDFAELVNEEGRRQRINVACSERHVARWELGEVQCPNKTYRALLSAIGAPEPGADAAPNRVDTGVDFTAAPLPRPTGTGTTDQGRLRDTTFLQALAAAVVGSPDILSPWLPRLDDLETRVETTGQPDLDFVYRATIRLREIDQSHGGSAVTDAATNLLTVTTTLLARSRGEAHEHAMLIASADLARLVGWAYHDVGDQHRAREYATLALVFARQAGADSLVASTFYVLGRISLIEHDPRTALRMFQLGQLPAQDAANGGESARLYANEAWAHAMMGDASRMEFALARAEDETTRVGDLIDPWTRVFFTPGEFNGMRSVIYNEYALTARGRAAERYTLVAIDSARASLAASVPGRPTRSILFDNITIATGAFRLGQINEAVSYANTSLELAGNVGSGRVTDRLRRMTHAATLSSPRRDVRDLCHAVGRASETASHRPRFPFDCQLATA</sequence>
<dbReference type="AlphaFoldDB" id="A0A849CDS3"/>
<evidence type="ECO:0000313" key="3">
    <source>
        <dbReference type="Proteomes" id="UP000586827"/>
    </source>
</evidence>
<dbReference type="Proteomes" id="UP000586827">
    <property type="component" value="Unassembled WGS sequence"/>
</dbReference>
<comment type="caution">
    <text evidence="2">The sequence shown here is derived from an EMBL/GenBank/DDBJ whole genome shotgun (WGS) entry which is preliminary data.</text>
</comment>
<feature type="compositionally biased region" description="Basic and acidic residues" evidence="1">
    <location>
        <begin position="1"/>
        <end position="14"/>
    </location>
</feature>
<dbReference type="GO" id="GO:0003677">
    <property type="term" value="F:DNA binding"/>
    <property type="evidence" value="ECO:0007669"/>
    <property type="project" value="InterPro"/>
</dbReference>
<proteinExistence type="predicted"/>
<dbReference type="InterPro" id="IPR011990">
    <property type="entry name" value="TPR-like_helical_dom_sf"/>
</dbReference>
<organism evidence="2 3">
    <name type="scientific">Nocardia uniformis</name>
    <dbReference type="NCBI Taxonomy" id="53432"/>
    <lineage>
        <taxon>Bacteria</taxon>
        <taxon>Bacillati</taxon>
        <taxon>Actinomycetota</taxon>
        <taxon>Actinomycetes</taxon>
        <taxon>Mycobacteriales</taxon>
        <taxon>Nocardiaceae</taxon>
        <taxon>Nocardia</taxon>
    </lineage>
</organism>
<dbReference type="InterPro" id="IPR010982">
    <property type="entry name" value="Lambda_DNA-bd_dom_sf"/>
</dbReference>
<evidence type="ECO:0000313" key="2">
    <source>
        <dbReference type="EMBL" id="NNH71261.1"/>
    </source>
</evidence>
<dbReference type="Gene3D" id="1.25.40.10">
    <property type="entry name" value="Tetratricopeptide repeat domain"/>
    <property type="match status" value="1"/>
</dbReference>